<organism evidence="1">
    <name type="scientific">Anguilla anguilla</name>
    <name type="common">European freshwater eel</name>
    <name type="synonym">Muraena anguilla</name>
    <dbReference type="NCBI Taxonomy" id="7936"/>
    <lineage>
        <taxon>Eukaryota</taxon>
        <taxon>Metazoa</taxon>
        <taxon>Chordata</taxon>
        <taxon>Craniata</taxon>
        <taxon>Vertebrata</taxon>
        <taxon>Euteleostomi</taxon>
        <taxon>Actinopterygii</taxon>
        <taxon>Neopterygii</taxon>
        <taxon>Teleostei</taxon>
        <taxon>Anguilliformes</taxon>
        <taxon>Anguillidae</taxon>
        <taxon>Anguilla</taxon>
    </lineage>
</organism>
<sequence>MACFTDIFSNIVTRIYTWKNSSRHCNYFLTMKRNGVRVP</sequence>
<dbReference type="AlphaFoldDB" id="A0A0E9PWX6"/>
<dbReference type="EMBL" id="GBXM01099578">
    <property type="protein sequence ID" value="JAH08999.1"/>
    <property type="molecule type" value="Transcribed_RNA"/>
</dbReference>
<protein>
    <submittedName>
        <fullName evidence="1">Uncharacterized protein</fullName>
    </submittedName>
</protein>
<reference evidence="1" key="1">
    <citation type="submission" date="2014-11" db="EMBL/GenBank/DDBJ databases">
        <authorList>
            <person name="Amaro Gonzalez C."/>
        </authorList>
    </citation>
    <scope>NUCLEOTIDE SEQUENCE</scope>
</reference>
<name>A0A0E9PWX6_ANGAN</name>
<proteinExistence type="predicted"/>
<accession>A0A0E9PWX6</accession>
<evidence type="ECO:0000313" key="1">
    <source>
        <dbReference type="EMBL" id="JAH08999.1"/>
    </source>
</evidence>
<reference evidence="1" key="2">
    <citation type="journal article" date="2015" name="Fish Shellfish Immunol.">
        <title>Early steps in the European eel (Anguilla anguilla)-Vibrio vulnificus interaction in the gills: Role of the RtxA13 toxin.</title>
        <authorList>
            <person name="Callol A."/>
            <person name="Pajuelo D."/>
            <person name="Ebbesson L."/>
            <person name="Teles M."/>
            <person name="MacKenzie S."/>
            <person name="Amaro C."/>
        </authorList>
    </citation>
    <scope>NUCLEOTIDE SEQUENCE</scope>
</reference>